<gene>
    <name evidence="9" type="ORF">MKW98_022937</name>
</gene>
<accession>A0AAD4TNS6</accession>
<evidence type="ECO:0000313" key="9">
    <source>
        <dbReference type="EMBL" id="KAI3963515.1"/>
    </source>
</evidence>
<keyword evidence="10" id="KW-1185">Reference proteome</keyword>
<comment type="subcellular location">
    <subcellularLocation>
        <location evidence="1">Membrane</location>
        <topology evidence="1">Multi-pass membrane protein</topology>
    </subcellularLocation>
</comment>
<evidence type="ECO:0000256" key="7">
    <source>
        <dbReference type="ARBA" id="ARBA00023265"/>
    </source>
</evidence>
<evidence type="ECO:0000256" key="3">
    <source>
        <dbReference type="ARBA" id="ARBA00022692"/>
    </source>
</evidence>
<keyword evidence="6 8" id="KW-0472">Membrane</keyword>
<protein>
    <submittedName>
        <fullName evidence="9">Uncharacterized protein</fullName>
    </submittedName>
</protein>
<evidence type="ECO:0000256" key="1">
    <source>
        <dbReference type="ARBA" id="ARBA00004141"/>
    </source>
</evidence>
<dbReference type="InterPro" id="IPR004326">
    <property type="entry name" value="Mlo"/>
</dbReference>
<keyword evidence="5 8" id="KW-1133">Transmembrane helix</keyword>
<dbReference type="Pfam" id="PF03094">
    <property type="entry name" value="Mlo"/>
    <property type="match status" value="1"/>
</dbReference>
<dbReference type="AlphaFoldDB" id="A0AAD4TNS6"/>
<evidence type="ECO:0000256" key="2">
    <source>
        <dbReference type="ARBA" id="ARBA00006574"/>
    </source>
</evidence>
<name>A0AAD4TNS6_9MAGN</name>
<keyword evidence="7" id="KW-0568">Pathogenesis-related protein</keyword>
<dbReference type="GO" id="GO:0006952">
    <property type="term" value="P:defense response"/>
    <property type="evidence" value="ECO:0007669"/>
    <property type="project" value="UniProtKB-KW"/>
</dbReference>
<dbReference type="PANTHER" id="PTHR31942">
    <property type="entry name" value="MLO-LIKE PROTEIN 1"/>
    <property type="match status" value="1"/>
</dbReference>
<comment type="similarity">
    <text evidence="2">Belongs to the MLO family.</text>
</comment>
<evidence type="ECO:0000313" key="10">
    <source>
        <dbReference type="Proteomes" id="UP001202328"/>
    </source>
</evidence>
<evidence type="ECO:0000256" key="8">
    <source>
        <dbReference type="SAM" id="Phobius"/>
    </source>
</evidence>
<keyword evidence="3 8" id="KW-0812">Transmembrane</keyword>
<evidence type="ECO:0000256" key="4">
    <source>
        <dbReference type="ARBA" id="ARBA00022821"/>
    </source>
</evidence>
<reference evidence="9" key="1">
    <citation type="submission" date="2022-04" db="EMBL/GenBank/DDBJ databases">
        <title>A functionally conserved STORR gene fusion in Papaver species that diverged 16.8 million years ago.</title>
        <authorList>
            <person name="Catania T."/>
        </authorList>
    </citation>
    <scope>NUCLEOTIDE SEQUENCE</scope>
    <source>
        <strain evidence="9">S-188037</strain>
    </source>
</reference>
<proteinExistence type="inferred from homology"/>
<dbReference type="Proteomes" id="UP001202328">
    <property type="component" value="Unassembled WGS sequence"/>
</dbReference>
<dbReference type="PANTHER" id="PTHR31942:SF52">
    <property type="entry name" value="MLO-LIKE PROTEIN 1"/>
    <property type="match status" value="1"/>
</dbReference>
<feature type="transmembrane region" description="Helical" evidence="8">
    <location>
        <begin position="104"/>
        <end position="125"/>
    </location>
</feature>
<comment type="caution">
    <text evidence="9">The sequence shown here is derived from an EMBL/GenBank/DDBJ whole genome shotgun (WGS) entry which is preliminary data.</text>
</comment>
<sequence length="274" mass="31522">MDLKLKMGLIQRKNQRSLFEALLKIKEELMLSGFISLLLTVFQTTISKICIHESWTNHLLPCNKPELKKVAHIGRKLLASGGTSEYCTKKGKVPLLSLEALHQLHIFIFVLAIVHITFCVLTTFFGGMKIRTWKRWEDSIAKEKYDSIKHLNKVTHVQQNAFVKDHFLVCGRDSAVLRWLVSFFKQFYVSVTKLDYITLRLGFITVGETPNLIFTSTWFELLKADFKKVVGISFTTRIDHHRFGDGDTSQICLDLEEGFAELEYAMLHLHGSSR</sequence>
<evidence type="ECO:0000256" key="6">
    <source>
        <dbReference type="ARBA" id="ARBA00023136"/>
    </source>
</evidence>
<organism evidence="9 10">
    <name type="scientific">Papaver atlanticum</name>
    <dbReference type="NCBI Taxonomy" id="357466"/>
    <lineage>
        <taxon>Eukaryota</taxon>
        <taxon>Viridiplantae</taxon>
        <taxon>Streptophyta</taxon>
        <taxon>Embryophyta</taxon>
        <taxon>Tracheophyta</taxon>
        <taxon>Spermatophyta</taxon>
        <taxon>Magnoliopsida</taxon>
        <taxon>Ranunculales</taxon>
        <taxon>Papaveraceae</taxon>
        <taxon>Papaveroideae</taxon>
        <taxon>Papaver</taxon>
    </lineage>
</organism>
<keyword evidence="4" id="KW-0611">Plant defense</keyword>
<dbReference type="EMBL" id="JAJJMB010000061">
    <property type="protein sequence ID" value="KAI3963515.1"/>
    <property type="molecule type" value="Genomic_DNA"/>
</dbReference>
<dbReference type="GO" id="GO:0016020">
    <property type="term" value="C:membrane"/>
    <property type="evidence" value="ECO:0007669"/>
    <property type="project" value="UniProtKB-SubCell"/>
</dbReference>
<evidence type="ECO:0000256" key="5">
    <source>
        <dbReference type="ARBA" id="ARBA00022989"/>
    </source>
</evidence>